<gene>
    <name evidence="8" type="ORF">ACFQWB_16990</name>
</gene>
<protein>
    <submittedName>
        <fullName evidence="8">Carbohydrate ABC transporter permease</fullName>
    </submittedName>
</protein>
<feature type="transmembrane region" description="Helical" evidence="6">
    <location>
        <begin position="181"/>
        <end position="202"/>
    </location>
</feature>
<dbReference type="PROSITE" id="PS50928">
    <property type="entry name" value="ABC_TM1"/>
    <property type="match status" value="1"/>
</dbReference>
<evidence type="ECO:0000256" key="4">
    <source>
        <dbReference type="ARBA" id="ARBA00022989"/>
    </source>
</evidence>
<name>A0ABW2V630_9BACL</name>
<comment type="caution">
    <text evidence="8">The sequence shown here is derived from an EMBL/GenBank/DDBJ whole genome shotgun (WGS) entry which is preliminary data.</text>
</comment>
<evidence type="ECO:0000256" key="3">
    <source>
        <dbReference type="ARBA" id="ARBA00022692"/>
    </source>
</evidence>
<reference evidence="9" key="1">
    <citation type="journal article" date="2019" name="Int. J. Syst. Evol. Microbiol.">
        <title>The Global Catalogue of Microorganisms (GCM) 10K type strain sequencing project: providing services to taxonomists for standard genome sequencing and annotation.</title>
        <authorList>
            <consortium name="The Broad Institute Genomics Platform"/>
            <consortium name="The Broad Institute Genome Sequencing Center for Infectious Disease"/>
            <person name="Wu L."/>
            <person name="Ma J."/>
        </authorList>
    </citation>
    <scope>NUCLEOTIDE SEQUENCE [LARGE SCALE GENOMIC DNA]</scope>
    <source>
        <strain evidence="9">JCM 18657</strain>
    </source>
</reference>
<dbReference type="SUPFAM" id="SSF161098">
    <property type="entry name" value="MetI-like"/>
    <property type="match status" value="1"/>
</dbReference>
<comment type="subcellular location">
    <subcellularLocation>
        <location evidence="6">Cell membrane</location>
        <topology evidence="6">Multi-pass membrane protein</topology>
    </subcellularLocation>
    <subcellularLocation>
        <location evidence="1">Membrane</location>
        <topology evidence="1">Multi-pass membrane protein</topology>
    </subcellularLocation>
</comment>
<dbReference type="RefSeq" id="WP_138790814.1">
    <property type="nucleotide sequence ID" value="NZ_JBHTGQ010000053.1"/>
</dbReference>
<feature type="transmembrane region" description="Helical" evidence="6">
    <location>
        <begin position="238"/>
        <end position="259"/>
    </location>
</feature>
<dbReference type="EMBL" id="JBHTGQ010000053">
    <property type="protein sequence ID" value="MFC7751612.1"/>
    <property type="molecule type" value="Genomic_DNA"/>
</dbReference>
<keyword evidence="4 6" id="KW-1133">Transmembrane helix</keyword>
<evidence type="ECO:0000313" key="8">
    <source>
        <dbReference type="EMBL" id="MFC7751612.1"/>
    </source>
</evidence>
<keyword evidence="2 6" id="KW-0813">Transport</keyword>
<dbReference type="PANTHER" id="PTHR43879">
    <property type="entry name" value="ABC TRANSPORTER PERMEASE PROTEIN"/>
    <property type="match status" value="1"/>
</dbReference>
<dbReference type="CDD" id="cd06261">
    <property type="entry name" value="TM_PBP2"/>
    <property type="match status" value="1"/>
</dbReference>
<evidence type="ECO:0000259" key="7">
    <source>
        <dbReference type="PROSITE" id="PS50928"/>
    </source>
</evidence>
<comment type="similarity">
    <text evidence="6">Belongs to the binding-protein-dependent transport system permease family.</text>
</comment>
<keyword evidence="5 6" id="KW-0472">Membrane</keyword>
<dbReference type="PANTHER" id="PTHR43879:SF1">
    <property type="entry name" value="GLUCOSE IMPORT SYSTEM PERMEASE PROTEIN GLCU"/>
    <property type="match status" value="1"/>
</dbReference>
<evidence type="ECO:0000256" key="1">
    <source>
        <dbReference type="ARBA" id="ARBA00004141"/>
    </source>
</evidence>
<dbReference type="InterPro" id="IPR000515">
    <property type="entry name" value="MetI-like"/>
</dbReference>
<sequence length="274" mass="30605">MPTYSRANRAVTYALLTLFSLFFLIPIYVMAVTSFKSLDEVTLDRMWELPSALHLSGYGEALKKLAPNLLNSVYLAVPATVISCLLGSLNGYVFAKWKFRGSDILFVCILFGMFIPYQSILIPLIQFMQAIRLYNTIPGLILVHVIYGIPITTLIFRNFYAGIPTELLESAKIDGAGFFGIYRHIFFPLSMTGFVVVGIWQFTSVWNEFLFAVTLTTQKQQPIMVALQNLSGSQVVHWNVQMAGALLAALPTLLVYVFLSRYFVKGLLAGSIKG</sequence>
<feature type="transmembrane region" description="Helical" evidence="6">
    <location>
        <begin position="104"/>
        <end position="125"/>
    </location>
</feature>
<dbReference type="InterPro" id="IPR035906">
    <property type="entry name" value="MetI-like_sf"/>
</dbReference>
<dbReference type="Pfam" id="PF00528">
    <property type="entry name" value="BPD_transp_1"/>
    <property type="match status" value="1"/>
</dbReference>
<feature type="transmembrane region" description="Helical" evidence="6">
    <location>
        <begin position="137"/>
        <end position="160"/>
    </location>
</feature>
<feature type="domain" description="ABC transmembrane type-1" evidence="7">
    <location>
        <begin position="69"/>
        <end position="259"/>
    </location>
</feature>
<feature type="transmembrane region" description="Helical" evidence="6">
    <location>
        <begin position="73"/>
        <end position="92"/>
    </location>
</feature>
<keyword evidence="3 6" id="KW-0812">Transmembrane</keyword>
<feature type="transmembrane region" description="Helical" evidence="6">
    <location>
        <begin position="12"/>
        <end position="31"/>
    </location>
</feature>
<accession>A0ABW2V630</accession>
<proteinExistence type="inferred from homology"/>
<evidence type="ECO:0000256" key="6">
    <source>
        <dbReference type="RuleBase" id="RU363032"/>
    </source>
</evidence>
<evidence type="ECO:0000313" key="9">
    <source>
        <dbReference type="Proteomes" id="UP001596528"/>
    </source>
</evidence>
<dbReference type="Gene3D" id="1.10.3720.10">
    <property type="entry name" value="MetI-like"/>
    <property type="match status" value="1"/>
</dbReference>
<dbReference type="Proteomes" id="UP001596528">
    <property type="component" value="Unassembled WGS sequence"/>
</dbReference>
<evidence type="ECO:0000256" key="5">
    <source>
        <dbReference type="ARBA" id="ARBA00023136"/>
    </source>
</evidence>
<evidence type="ECO:0000256" key="2">
    <source>
        <dbReference type="ARBA" id="ARBA00022448"/>
    </source>
</evidence>
<keyword evidence="9" id="KW-1185">Reference proteome</keyword>
<organism evidence="8 9">
    <name type="scientific">Paenibacillus thermoaerophilus</name>
    <dbReference type="NCBI Taxonomy" id="1215385"/>
    <lineage>
        <taxon>Bacteria</taxon>
        <taxon>Bacillati</taxon>
        <taxon>Bacillota</taxon>
        <taxon>Bacilli</taxon>
        <taxon>Bacillales</taxon>
        <taxon>Paenibacillaceae</taxon>
        <taxon>Paenibacillus</taxon>
    </lineage>
</organism>